<dbReference type="NCBIfam" id="TIGR03953">
    <property type="entry name" value="rplD_bact"/>
    <property type="match status" value="1"/>
</dbReference>
<keyword evidence="2 7" id="KW-0699">rRNA-binding</keyword>
<gene>
    <name evidence="7" type="primary">rplD</name>
    <name evidence="9" type="ORF">ET996_12905</name>
</gene>
<dbReference type="GO" id="GO:1990904">
    <property type="term" value="C:ribonucleoprotein complex"/>
    <property type="evidence" value="ECO:0007669"/>
    <property type="project" value="UniProtKB-KW"/>
</dbReference>
<comment type="subunit">
    <text evidence="7">Part of the 50S ribosomal subunit.</text>
</comment>
<feature type="compositionally biased region" description="Basic and acidic residues" evidence="8">
    <location>
        <begin position="232"/>
        <end position="253"/>
    </location>
</feature>
<dbReference type="OrthoDB" id="9803201at2"/>
<organism evidence="9 10">
    <name type="scientific">Propioniciclava tarda</name>
    <dbReference type="NCBI Taxonomy" id="433330"/>
    <lineage>
        <taxon>Bacteria</taxon>
        <taxon>Bacillati</taxon>
        <taxon>Actinomycetota</taxon>
        <taxon>Actinomycetes</taxon>
        <taxon>Propionibacteriales</taxon>
        <taxon>Propionibacteriaceae</taxon>
        <taxon>Propioniciclava</taxon>
    </lineage>
</organism>
<evidence type="ECO:0000256" key="8">
    <source>
        <dbReference type="SAM" id="MobiDB-lite"/>
    </source>
</evidence>
<keyword evidence="10" id="KW-1185">Reference proteome</keyword>
<comment type="function">
    <text evidence="7">Forms part of the polypeptide exit tunnel.</text>
</comment>
<evidence type="ECO:0000256" key="2">
    <source>
        <dbReference type="ARBA" id="ARBA00022730"/>
    </source>
</evidence>
<evidence type="ECO:0000256" key="5">
    <source>
        <dbReference type="ARBA" id="ARBA00023274"/>
    </source>
</evidence>
<dbReference type="Pfam" id="PF00573">
    <property type="entry name" value="Ribosomal_L4"/>
    <property type="match status" value="1"/>
</dbReference>
<accession>A0A4Q9KI10</accession>
<dbReference type="RefSeq" id="WP_131172973.1">
    <property type="nucleotide sequence ID" value="NZ_FXTL01000021.1"/>
</dbReference>
<evidence type="ECO:0000256" key="1">
    <source>
        <dbReference type="ARBA" id="ARBA00010528"/>
    </source>
</evidence>
<reference evidence="9 10" key="1">
    <citation type="submission" date="2019-01" db="EMBL/GenBank/DDBJ databases">
        <title>Lactibacter flavus gen. nov., sp. nov., a novel bacterium of the family Propionibacteriaceae isolated from raw milk and dairy products.</title>
        <authorList>
            <person name="Huptas C."/>
            <person name="Wenning M."/>
            <person name="Breitenwieser F."/>
            <person name="Doll E."/>
            <person name="Von Neubeck M."/>
            <person name="Busse H.-J."/>
            <person name="Scherer S."/>
        </authorList>
    </citation>
    <scope>NUCLEOTIDE SEQUENCE [LARGE SCALE GENOMIC DNA]</scope>
    <source>
        <strain evidence="9 10">DSM 22130</strain>
    </source>
</reference>
<comment type="function">
    <text evidence="7">One of the primary rRNA binding proteins, this protein initially binds near the 5'-end of the 23S rRNA. It is important during the early stages of 50S assembly. It makes multiple contacts with different domains of the 23S rRNA in the assembled 50S subunit and ribosome.</text>
</comment>
<evidence type="ECO:0000313" key="9">
    <source>
        <dbReference type="EMBL" id="TBT93024.1"/>
    </source>
</evidence>
<dbReference type="GO" id="GO:0003735">
    <property type="term" value="F:structural constituent of ribosome"/>
    <property type="evidence" value="ECO:0007669"/>
    <property type="project" value="InterPro"/>
</dbReference>
<sequence>MSDTLKVDVIGTSKKADLPAALFGVQANIPLLHQVVVAQQAAARQGTHATKTRGMVSGGGAKPWRQKGTGRARQGSRRAPQWTGGGTVHGPQPHGYAQRTPKKMIAAALRGALSDRAREGRVHVVENFGLEKPSTKAALKALAHVSGARVLVVLTRDEDIAWLSLRNVASVHILSYDQLNAYDVLLADDVVFTTAALDAFVSGPALGKSVKAVASSAEILDAPEPVAVKAVKEPKPAKAEKADEPAKEAKPAKADAAASEESKFGKGSFVGENPPAGYDIKGNADSMKFHTPASPWYERTIAEVWFNSEAAAEAAGFVNAVTKDEEAAK</sequence>
<dbReference type="PANTHER" id="PTHR10746">
    <property type="entry name" value="50S RIBOSOMAL PROTEIN L4"/>
    <property type="match status" value="1"/>
</dbReference>
<evidence type="ECO:0000256" key="6">
    <source>
        <dbReference type="ARBA" id="ARBA00035244"/>
    </source>
</evidence>
<dbReference type="PANTHER" id="PTHR10746:SF6">
    <property type="entry name" value="LARGE RIBOSOMAL SUBUNIT PROTEIN UL4M"/>
    <property type="match status" value="1"/>
</dbReference>
<dbReference type="GO" id="GO:0019843">
    <property type="term" value="F:rRNA binding"/>
    <property type="evidence" value="ECO:0007669"/>
    <property type="project" value="UniProtKB-UniRule"/>
</dbReference>
<keyword evidence="3 7" id="KW-0694">RNA-binding</keyword>
<evidence type="ECO:0000256" key="3">
    <source>
        <dbReference type="ARBA" id="ARBA00022884"/>
    </source>
</evidence>
<dbReference type="SUPFAM" id="SSF52166">
    <property type="entry name" value="Ribosomal protein L4"/>
    <property type="match status" value="1"/>
</dbReference>
<comment type="caution">
    <text evidence="9">The sequence shown here is derived from an EMBL/GenBank/DDBJ whole genome shotgun (WGS) entry which is preliminary data.</text>
</comment>
<evidence type="ECO:0000256" key="4">
    <source>
        <dbReference type="ARBA" id="ARBA00022980"/>
    </source>
</evidence>
<dbReference type="InterPro" id="IPR023574">
    <property type="entry name" value="Ribosomal_uL4_dom_sf"/>
</dbReference>
<evidence type="ECO:0000256" key="7">
    <source>
        <dbReference type="HAMAP-Rule" id="MF_01328"/>
    </source>
</evidence>
<feature type="compositionally biased region" description="Basic residues" evidence="8">
    <location>
        <begin position="64"/>
        <end position="76"/>
    </location>
</feature>
<dbReference type="EMBL" id="SDMR01000020">
    <property type="protein sequence ID" value="TBT93024.1"/>
    <property type="molecule type" value="Genomic_DNA"/>
</dbReference>
<protein>
    <recommendedName>
        <fullName evidence="6 7">Large ribosomal subunit protein uL4</fullName>
    </recommendedName>
</protein>
<dbReference type="HAMAP" id="MF_01328_B">
    <property type="entry name" value="Ribosomal_uL4_B"/>
    <property type="match status" value="1"/>
</dbReference>
<evidence type="ECO:0000313" key="10">
    <source>
        <dbReference type="Proteomes" id="UP000291933"/>
    </source>
</evidence>
<dbReference type="InterPro" id="IPR013005">
    <property type="entry name" value="Ribosomal_uL4-like"/>
</dbReference>
<dbReference type="InterPro" id="IPR002136">
    <property type="entry name" value="Ribosomal_uL4"/>
</dbReference>
<dbReference type="Gene3D" id="3.40.1370.10">
    <property type="match status" value="1"/>
</dbReference>
<dbReference type="AlphaFoldDB" id="A0A4Q9KI10"/>
<keyword evidence="4 7" id="KW-0689">Ribosomal protein</keyword>
<proteinExistence type="inferred from homology"/>
<feature type="region of interest" description="Disordered" evidence="8">
    <location>
        <begin position="46"/>
        <end position="97"/>
    </location>
</feature>
<keyword evidence="5 7" id="KW-0687">Ribonucleoprotein</keyword>
<dbReference type="FunFam" id="3.40.1370.10:FF:000004">
    <property type="entry name" value="50S ribosomal protein L4"/>
    <property type="match status" value="1"/>
</dbReference>
<feature type="region of interest" description="Disordered" evidence="8">
    <location>
        <begin position="232"/>
        <end position="270"/>
    </location>
</feature>
<dbReference type="GO" id="GO:0005840">
    <property type="term" value="C:ribosome"/>
    <property type="evidence" value="ECO:0007669"/>
    <property type="project" value="UniProtKB-KW"/>
</dbReference>
<dbReference type="Proteomes" id="UP000291933">
    <property type="component" value="Unassembled WGS sequence"/>
</dbReference>
<comment type="similarity">
    <text evidence="1 7">Belongs to the universal ribosomal protein uL4 family.</text>
</comment>
<name>A0A4Q9KI10_PROTD</name>
<dbReference type="GO" id="GO:0006412">
    <property type="term" value="P:translation"/>
    <property type="evidence" value="ECO:0007669"/>
    <property type="project" value="UniProtKB-UniRule"/>
</dbReference>